<dbReference type="AlphaFoldDB" id="A0A6C0RGK4"/>
<evidence type="ECO:0000256" key="4">
    <source>
        <dbReference type="ARBA" id="ARBA00022694"/>
    </source>
</evidence>
<evidence type="ECO:0000313" key="7">
    <source>
        <dbReference type="EMBL" id="QIA09848.1"/>
    </source>
</evidence>
<protein>
    <recommendedName>
        <fullName evidence="6">DUS-like FMN-binding domain-containing protein</fullName>
    </recommendedName>
</protein>
<dbReference type="InterPro" id="IPR018517">
    <property type="entry name" value="tRNA_hU_synthase_CS"/>
</dbReference>
<dbReference type="Pfam" id="PF01207">
    <property type="entry name" value="Dus"/>
    <property type="match status" value="1"/>
</dbReference>
<dbReference type="InterPro" id="IPR035587">
    <property type="entry name" value="DUS-like_FMN-bd"/>
</dbReference>
<keyword evidence="8" id="KW-1185">Reference proteome</keyword>
<feature type="domain" description="DUS-like FMN-binding" evidence="6">
    <location>
        <begin position="4"/>
        <end position="111"/>
    </location>
</feature>
<proteinExistence type="predicted"/>
<evidence type="ECO:0000259" key="6">
    <source>
        <dbReference type="Pfam" id="PF01207"/>
    </source>
</evidence>
<sequence>MIYLAPLQGFTDYVYRTSYAKVFNVVDAYFIPYISVKNDAIPQKYIREIIPENNTQSRVIPQLLAKDATEMEFLTAHLTDLGYTELNLNLGCPYPMVTNRGKGSGLLPFPNEFTSSWLIFSITPKEVFL</sequence>
<comment type="cofactor">
    <cofactor evidence="1">
        <name>FMN</name>
        <dbReference type="ChEBI" id="CHEBI:58210"/>
    </cofactor>
</comment>
<dbReference type="KEGG" id="drc:G0Q07_20030"/>
<keyword evidence="3" id="KW-0288">FMN</keyword>
<reference evidence="7 8" key="1">
    <citation type="submission" date="2020-02" db="EMBL/GenBank/DDBJ databases">
        <title>Genome sequencing for Draconibacterium sp. strain M1.</title>
        <authorList>
            <person name="Park S.-J."/>
        </authorList>
    </citation>
    <scope>NUCLEOTIDE SEQUENCE [LARGE SCALE GENOMIC DNA]</scope>
    <source>
        <strain evidence="7 8">M1</strain>
    </source>
</reference>
<accession>A0A6C0RGK4</accession>
<dbReference type="GO" id="GO:0050660">
    <property type="term" value="F:flavin adenine dinucleotide binding"/>
    <property type="evidence" value="ECO:0007669"/>
    <property type="project" value="InterPro"/>
</dbReference>
<dbReference type="InterPro" id="IPR013785">
    <property type="entry name" value="Aldolase_TIM"/>
</dbReference>
<organism evidence="7 8">
    <name type="scientific">Draconibacterium halophilum</name>
    <dbReference type="NCBI Taxonomy" id="2706887"/>
    <lineage>
        <taxon>Bacteria</taxon>
        <taxon>Pseudomonadati</taxon>
        <taxon>Bacteroidota</taxon>
        <taxon>Bacteroidia</taxon>
        <taxon>Marinilabiliales</taxon>
        <taxon>Prolixibacteraceae</taxon>
        <taxon>Draconibacterium</taxon>
    </lineage>
</organism>
<evidence type="ECO:0000313" key="8">
    <source>
        <dbReference type="Proteomes" id="UP000474630"/>
    </source>
</evidence>
<evidence type="ECO:0000256" key="2">
    <source>
        <dbReference type="ARBA" id="ARBA00022630"/>
    </source>
</evidence>
<dbReference type="PROSITE" id="PS01136">
    <property type="entry name" value="UPF0034"/>
    <property type="match status" value="1"/>
</dbReference>
<gene>
    <name evidence="7" type="ORF">G0Q07_20030</name>
</gene>
<dbReference type="EMBL" id="CP048409">
    <property type="protein sequence ID" value="QIA09848.1"/>
    <property type="molecule type" value="Genomic_DNA"/>
</dbReference>
<dbReference type="Proteomes" id="UP000474630">
    <property type="component" value="Chromosome"/>
</dbReference>
<name>A0A6C0RGK4_9BACT</name>
<dbReference type="GO" id="GO:0017150">
    <property type="term" value="F:tRNA dihydrouridine synthase activity"/>
    <property type="evidence" value="ECO:0007669"/>
    <property type="project" value="InterPro"/>
</dbReference>
<keyword evidence="5" id="KW-0560">Oxidoreductase</keyword>
<keyword evidence="2" id="KW-0285">Flavoprotein</keyword>
<evidence type="ECO:0000256" key="3">
    <source>
        <dbReference type="ARBA" id="ARBA00022643"/>
    </source>
</evidence>
<keyword evidence="4" id="KW-0819">tRNA processing</keyword>
<dbReference type="SUPFAM" id="SSF51395">
    <property type="entry name" value="FMN-linked oxidoreductases"/>
    <property type="match status" value="1"/>
</dbReference>
<evidence type="ECO:0000256" key="1">
    <source>
        <dbReference type="ARBA" id="ARBA00001917"/>
    </source>
</evidence>
<dbReference type="RefSeq" id="WP_163348817.1">
    <property type="nucleotide sequence ID" value="NZ_CP048409.1"/>
</dbReference>
<evidence type="ECO:0000256" key="5">
    <source>
        <dbReference type="ARBA" id="ARBA00023002"/>
    </source>
</evidence>
<dbReference type="Gene3D" id="3.20.20.70">
    <property type="entry name" value="Aldolase class I"/>
    <property type="match status" value="1"/>
</dbReference>